<feature type="region of interest" description="Disordered" evidence="1">
    <location>
        <begin position="294"/>
        <end position="318"/>
    </location>
</feature>
<evidence type="ECO:0000313" key="2">
    <source>
        <dbReference type="EMBL" id="CAB4203586.1"/>
    </source>
</evidence>
<name>A0A6J5S5F7_9CAUD</name>
<protein>
    <submittedName>
        <fullName evidence="2">Uncharacterized protein</fullName>
    </submittedName>
</protein>
<reference evidence="2" key="1">
    <citation type="submission" date="2020-05" db="EMBL/GenBank/DDBJ databases">
        <authorList>
            <person name="Chiriac C."/>
            <person name="Salcher M."/>
            <person name="Ghai R."/>
            <person name="Kavagutti S V."/>
        </authorList>
    </citation>
    <scope>NUCLEOTIDE SEQUENCE</scope>
</reference>
<evidence type="ECO:0000256" key="1">
    <source>
        <dbReference type="SAM" id="MobiDB-lite"/>
    </source>
</evidence>
<accession>A0A6J5S5F7</accession>
<proteinExistence type="predicted"/>
<sequence>MASDTTKPHTNRMGFDALDDDDFVSGGYEGGDGKKPFDFFISVDPDKGIIDGKKAVVFLDDDPAMVWEHDLYSITRQMGDRVYCLAKNGNDDRCPLCELDKDLKAIKDKNGKQKYGIWSKLVGYLTVLDCGDVVRDKLSGEVKLVPYKKGEKRYIFNKKLLRANKGSKDKPGMLNGLRRLKEESKNRLTGRAFYAYRAGKLFEGIGNEYRAIENGDFLAAWKGLDADSPESVEAANVKLCEFLAAMEGSPANGADDKMLEYTDILPVDYDTHIFASKSVPELEKLASKLRAQVGLPPLGGESSHSSGGQSGGDEDVPF</sequence>
<dbReference type="EMBL" id="LR797331">
    <property type="protein sequence ID" value="CAB4203586.1"/>
    <property type="molecule type" value="Genomic_DNA"/>
</dbReference>
<organism evidence="2">
    <name type="scientific">uncultured Caudovirales phage</name>
    <dbReference type="NCBI Taxonomy" id="2100421"/>
    <lineage>
        <taxon>Viruses</taxon>
        <taxon>Duplodnaviria</taxon>
        <taxon>Heunggongvirae</taxon>
        <taxon>Uroviricota</taxon>
        <taxon>Caudoviricetes</taxon>
        <taxon>Peduoviridae</taxon>
        <taxon>Maltschvirus</taxon>
        <taxon>Maltschvirus maltsch</taxon>
    </lineage>
</organism>
<gene>
    <name evidence="2" type="ORF">UFOVP1382_197</name>
</gene>